<feature type="transmembrane region" description="Helical" evidence="1">
    <location>
        <begin position="259"/>
        <end position="281"/>
    </location>
</feature>
<organism evidence="2 3">
    <name type="scientific">Actinomycetospora endophytica</name>
    <dbReference type="NCBI Taxonomy" id="2291215"/>
    <lineage>
        <taxon>Bacteria</taxon>
        <taxon>Bacillati</taxon>
        <taxon>Actinomycetota</taxon>
        <taxon>Actinomycetes</taxon>
        <taxon>Pseudonocardiales</taxon>
        <taxon>Pseudonocardiaceae</taxon>
        <taxon>Actinomycetospora</taxon>
    </lineage>
</organism>
<dbReference type="Proteomes" id="UP001199469">
    <property type="component" value="Unassembled WGS sequence"/>
</dbReference>
<reference evidence="2 3" key="1">
    <citation type="submission" date="2021-11" db="EMBL/GenBank/DDBJ databases">
        <title>Draft genome sequence of Actinomycetospora sp. SF1 isolated from the rhizosphere soil.</title>
        <authorList>
            <person name="Duangmal K."/>
            <person name="Chantavorakit T."/>
        </authorList>
    </citation>
    <scope>NUCLEOTIDE SEQUENCE [LARGE SCALE GENOMIC DNA]</scope>
    <source>
        <strain evidence="2 3">TBRC 5722</strain>
    </source>
</reference>
<keyword evidence="3" id="KW-1185">Reference proteome</keyword>
<accession>A0ABS8PHI2</accession>
<sequence>MSSDVSDHRLGPRLASPGATLPVRIELLRQLRRRRTQITLGLAVVLPVVLWIAFSVGNSSPPGAAGVSLTDLAQTSGPNFTVFALFSSASFLFVVVVALFFGDTVASEASWSSLRYLLAIPVPRVRLLRQKVIVAGILSASVLVLLPVIALALGTLVYGDGAYSSPTGETLTYGAAVLRIVLAVVYLALNLAWVAGVATLLSVATDAPLGAVGGAVMVSILSQILDTIDALGSIRDALPTHYAFAWSDLFAMDVDAGDVVRGVLSGLVWATAFGATAVWWFRRKDITS</sequence>
<keyword evidence="1" id="KW-0812">Transmembrane</keyword>
<evidence type="ECO:0000313" key="2">
    <source>
        <dbReference type="EMBL" id="MCD2197732.1"/>
    </source>
</evidence>
<dbReference type="EMBL" id="JAJNDB010000009">
    <property type="protein sequence ID" value="MCD2197732.1"/>
    <property type="molecule type" value="Genomic_DNA"/>
</dbReference>
<feature type="transmembrane region" description="Helical" evidence="1">
    <location>
        <begin position="171"/>
        <end position="195"/>
    </location>
</feature>
<dbReference type="RefSeq" id="WP_230740018.1">
    <property type="nucleotide sequence ID" value="NZ_JAJNDB010000009.1"/>
</dbReference>
<keyword evidence="1" id="KW-1133">Transmembrane helix</keyword>
<feature type="transmembrane region" description="Helical" evidence="1">
    <location>
        <begin position="38"/>
        <end position="60"/>
    </location>
</feature>
<feature type="transmembrane region" description="Helical" evidence="1">
    <location>
        <begin position="207"/>
        <end position="225"/>
    </location>
</feature>
<name>A0ABS8PHI2_9PSEU</name>
<comment type="caution">
    <text evidence="2">The sequence shown here is derived from an EMBL/GenBank/DDBJ whole genome shotgun (WGS) entry which is preliminary data.</text>
</comment>
<proteinExistence type="predicted"/>
<dbReference type="PANTHER" id="PTHR37305">
    <property type="entry name" value="INTEGRAL MEMBRANE PROTEIN-RELATED"/>
    <property type="match status" value="1"/>
</dbReference>
<feature type="transmembrane region" description="Helical" evidence="1">
    <location>
        <begin position="132"/>
        <end position="159"/>
    </location>
</feature>
<dbReference type="PANTHER" id="PTHR37305:SF1">
    <property type="entry name" value="MEMBRANE PROTEIN"/>
    <property type="match status" value="1"/>
</dbReference>
<protein>
    <submittedName>
        <fullName evidence="2">ABC transporter permease</fullName>
    </submittedName>
</protein>
<dbReference type="Pfam" id="PF12730">
    <property type="entry name" value="ABC2_membrane_4"/>
    <property type="match status" value="1"/>
</dbReference>
<keyword evidence="1" id="KW-0472">Membrane</keyword>
<evidence type="ECO:0000313" key="3">
    <source>
        <dbReference type="Proteomes" id="UP001199469"/>
    </source>
</evidence>
<gene>
    <name evidence="2" type="ORF">LQ327_30615</name>
</gene>
<evidence type="ECO:0000256" key="1">
    <source>
        <dbReference type="SAM" id="Phobius"/>
    </source>
</evidence>
<feature type="transmembrane region" description="Helical" evidence="1">
    <location>
        <begin position="80"/>
        <end position="101"/>
    </location>
</feature>